<sequence>MHHHAYLWTGPKSRFDQEALRRPPHPEPPPAGSRPELIQRYREVAALFPASDLPPLETAYWLVKPRSLVRGTWPDPREAAAWLSDRLAEYAPRFASPAHRDARHLTRLVISAAERLAAGSDVSLGFYLERPSYLSLALVMCDPSHPSRELPCPLAG</sequence>
<dbReference type="AlphaFoldDB" id="A0A9X1Q752"/>
<dbReference type="Proteomes" id="UP001139384">
    <property type="component" value="Unassembled WGS sequence"/>
</dbReference>
<protein>
    <submittedName>
        <fullName evidence="1">Uncharacterized protein</fullName>
    </submittedName>
</protein>
<organism evidence="1 2">
    <name type="scientific">Streptomyces muensis</name>
    <dbReference type="NCBI Taxonomy" id="1077944"/>
    <lineage>
        <taxon>Bacteria</taxon>
        <taxon>Bacillati</taxon>
        <taxon>Actinomycetota</taxon>
        <taxon>Actinomycetes</taxon>
        <taxon>Kitasatosporales</taxon>
        <taxon>Streptomycetaceae</taxon>
        <taxon>Streptomyces</taxon>
    </lineage>
</organism>
<comment type="caution">
    <text evidence="1">The sequence shown here is derived from an EMBL/GenBank/DDBJ whole genome shotgun (WGS) entry which is preliminary data.</text>
</comment>
<dbReference type="RefSeq" id="WP_234767480.1">
    <property type="nucleotide sequence ID" value="NZ_JAKEIP010000275.1"/>
</dbReference>
<dbReference type="EMBL" id="JAKEIP010000275">
    <property type="protein sequence ID" value="MCF1599144.1"/>
    <property type="molecule type" value="Genomic_DNA"/>
</dbReference>
<gene>
    <name evidence="1" type="ORF">L0P92_37165</name>
</gene>
<name>A0A9X1Q752_STRM4</name>
<reference evidence="1" key="1">
    <citation type="submission" date="2022-01" db="EMBL/GenBank/DDBJ databases">
        <title>Draft Genome Sequences of Seven Type Strains of the Genus Streptomyces.</title>
        <authorList>
            <person name="Aziz S."/>
            <person name="Coretto E."/>
            <person name="Chronakova A."/>
            <person name="Sproer C."/>
            <person name="Huber K."/>
            <person name="Nouioui I."/>
            <person name="Gross H."/>
        </authorList>
    </citation>
    <scope>NUCLEOTIDE SEQUENCE</scope>
    <source>
        <strain evidence="1">DSM 103493</strain>
    </source>
</reference>
<keyword evidence="2" id="KW-1185">Reference proteome</keyword>
<accession>A0A9X1Q752</accession>
<proteinExistence type="predicted"/>
<evidence type="ECO:0000313" key="1">
    <source>
        <dbReference type="EMBL" id="MCF1599144.1"/>
    </source>
</evidence>
<evidence type="ECO:0000313" key="2">
    <source>
        <dbReference type="Proteomes" id="UP001139384"/>
    </source>
</evidence>